<organism evidence="1 2">
    <name type="scientific">Castanea mollissima</name>
    <name type="common">Chinese chestnut</name>
    <dbReference type="NCBI Taxonomy" id="60419"/>
    <lineage>
        <taxon>Eukaryota</taxon>
        <taxon>Viridiplantae</taxon>
        <taxon>Streptophyta</taxon>
        <taxon>Embryophyta</taxon>
        <taxon>Tracheophyta</taxon>
        <taxon>Spermatophyta</taxon>
        <taxon>Magnoliopsida</taxon>
        <taxon>eudicotyledons</taxon>
        <taxon>Gunneridae</taxon>
        <taxon>Pentapetalae</taxon>
        <taxon>rosids</taxon>
        <taxon>fabids</taxon>
        <taxon>Fagales</taxon>
        <taxon>Fagaceae</taxon>
        <taxon>Castanea</taxon>
    </lineage>
</organism>
<keyword evidence="2" id="KW-1185">Reference proteome</keyword>
<dbReference type="Proteomes" id="UP000737018">
    <property type="component" value="Unassembled WGS sequence"/>
</dbReference>
<dbReference type="AlphaFoldDB" id="A0A8J4QEM0"/>
<evidence type="ECO:0000313" key="2">
    <source>
        <dbReference type="Proteomes" id="UP000737018"/>
    </source>
</evidence>
<reference evidence="1" key="1">
    <citation type="submission" date="2020-03" db="EMBL/GenBank/DDBJ databases">
        <title>Castanea mollissima Vanexum genome sequencing.</title>
        <authorList>
            <person name="Staton M."/>
        </authorList>
    </citation>
    <scope>NUCLEOTIDE SEQUENCE</scope>
    <source>
        <tissue evidence="1">Leaf</tissue>
    </source>
</reference>
<dbReference type="EMBL" id="JRKL02006261">
    <property type="protein sequence ID" value="KAF3949203.1"/>
    <property type="molecule type" value="Genomic_DNA"/>
</dbReference>
<evidence type="ECO:0000313" key="1">
    <source>
        <dbReference type="EMBL" id="KAF3949203.1"/>
    </source>
</evidence>
<sequence length="37" mass="4095">VPPFALFLNCLVQQKALHLNYNHDHEAEAVSGTTTNT</sequence>
<comment type="caution">
    <text evidence="1">The sequence shown here is derived from an EMBL/GenBank/DDBJ whole genome shotgun (WGS) entry which is preliminary data.</text>
</comment>
<proteinExistence type="predicted"/>
<protein>
    <submittedName>
        <fullName evidence="1">Uncharacterized protein</fullName>
    </submittedName>
</protein>
<gene>
    <name evidence="1" type="ORF">CMV_024901</name>
</gene>
<name>A0A8J4QEM0_9ROSI</name>
<accession>A0A8J4QEM0</accession>
<feature type="non-terminal residue" evidence="1">
    <location>
        <position position="37"/>
    </location>
</feature>